<evidence type="ECO:0000313" key="3">
    <source>
        <dbReference type="Proteomes" id="UP000242188"/>
    </source>
</evidence>
<proteinExistence type="predicted"/>
<name>A0A210QCP6_MIZYE</name>
<evidence type="ECO:0000313" key="2">
    <source>
        <dbReference type="EMBL" id="OWF46506.1"/>
    </source>
</evidence>
<organism evidence="2 3">
    <name type="scientific">Mizuhopecten yessoensis</name>
    <name type="common">Japanese scallop</name>
    <name type="synonym">Patinopecten yessoensis</name>
    <dbReference type="NCBI Taxonomy" id="6573"/>
    <lineage>
        <taxon>Eukaryota</taxon>
        <taxon>Metazoa</taxon>
        <taxon>Spiralia</taxon>
        <taxon>Lophotrochozoa</taxon>
        <taxon>Mollusca</taxon>
        <taxon>Bivalvia</taxon>
        <taxon>Autobranchia</taxon>
        <taxon>Pteriomorphia</taxon>
        <taxon>Pectinida</taxon>
        <taxon>Pectinoidea</taxon>
        <taxon>Pectinidae</taxon>
        <taxon>Mizuhopecten</taxon>
    </lineage>
</organism>
<protein>
    <submittedName>
        <fullName evidence="2">Uncharacterized protein</fullName>
    </submittedName>
</protein>
<sequence>MIRTNSCGGQQATRFPDSTALSNICSEVDSEVARCHTVVSGRSLTVDAEWQMDRSLELLFSLCWLTYVLSVPILRYVICMLMIVYKIITISFKTLLLKRQKKLYI</sequence>
<keyword evidence="1" id="KW-1133">Transmembrane helix</keyword>
<evidence type="ECO:0000256" key="1">
    <source>
        <dbReference type="SAM" id="Phobius"/>
    </source>
</evidence>
<reference evidence="2 3" key="1">
    <citation type="journal article" date="2017" name="Nat. Ecol. Evol.">
        <title>Scallop genome provides insights into evolution of bilaterian karyotype and development.</title>
        <authorList>
            <person name="Wang S."/>
            <person name="Zhang J."/>
            <person name="Jiao W."/>
            <person name="Li J."/>
            <person name="Xun X."/>
            <person name="Sun Y."/>
            <person name="Guo X."/>
            <person name="Huan P."/>
            <person name="Dong B."/>
            <person name="Zhang L."/>
            <person name="Hu X."/>
            <person name="Sun X."/>
            <person name="Wang J."/>
            <person name="Zhao C."/>
            <person name="Wang Y."/>
            <person name="Wang D."/>
            <person name="Huang X."/>
            <person name="Wang R."/>
            <person name="Lv J."/>
            <person name="Li Y."/>
            <person name="Zhang Z."/>
            <person name="Liu B."/>
            <person name="Lu W."/>
            <person name="Hui Y."/>
            <person name="Liang J."/>
            <person name="Zhou Z."/>
            <person name="Hou R."/>
            <person name="Li X."/>
            <person name="Liu Y."/>
            <person name="Li H."/>
            <person name="Ning X."/>
            <person name="Lin Y."/>
            <person name="Zhao L."/>
            <person name="Xing Q."/>
            <person name="Dou J."/>
            <person name="Li Y."/>
            <person name="Mao J."/>
            <person name="Guo H."/>
            <person name="Dou H."/>
            <person name="Li T."/>
            <person name="Mu C."/>
            <person name="Jiang W."/>
            <person name="Fu Q."/>
            <person name="Fu X."/>
            <person name="Miao Y."/>
            <person name="Liu J."/>
            <person name="Yu Q."/>
            <person name="Li R."/>
            <person name="Liao H."/>
            <person name="Li X."/>
            <person name="Kong Y."/>
            <person name="Jiang Z."/>
            <person name="Chourrout D."/>
            <person name="Li R."/>
            <person name="Bao Z."/>
        </authorList>
    </citation>
    <scope>NUCLEOTIDE SEQUENCE [LARGE SCALE GENOMIC DNA]</scope>
    <source>
        <strain evidence="2 3">PY_sf001</strain>
    </source>
</reference>
<dbReference type="Proteomes" id="UP000242188">
    <property type="component" value="Unassembled WGS sequence"/>
</dbReference>
<gene>
    <name evidence="2" type="ORF">KP79_PYT05250</name>
</gene>
<keyword evidence="1" id="KW-0472">Membrane</keyword>
<feature type="transmembrane region" description="Helical" evidence="1">
    <location>
        <begin position="73"/>
        <end position="96"/>
    </location>
</feature>
<keyword evidence="3" id="KW-1185">Reference proteome</keyword>
<keyword evidence="1" id="KW-0812">Transmembrane</keyword>
<comment type="caution">
    <text evidence="2">The sequence shown here is derived from an EMBL/GenBank/DDBJ whole genome shotgun (WGS) entry which is preliminary data.</text>
</comment>
<accession>A0A210QCP6</accession>
<dbReference type="AlphaFoldDB" id="A0A210QCP6"/>
<dbReference type="EMBL" id="NEDP02004182">
    <property type="protein sequence ID" value="OWF46506.1"/>
    <property type="molecule type" value="Genomic_DNA"/>
</dbReference>